<sequence length="71" mass="8140">MKDGISFHSTETVLCFRADELPMAIGHVDHWQKLLQVKSKTYRGSWTKPSVVRSPYPTCKPFQQMSNSAQQ</sequence>
<gene>
    <name evidence="1" type="ORF">ACPOL_7101</name>
</gene>
<name>A0A2Z5GAR2_9BACT</name>
<dbReference type="EMBL" id="CP030843">
    <property type="protein sequence ID" value="AXC16293.1"/>
    <property type="molecule type" value="Genomic_DNA"/>
</dbReference>
<dbReference type="KEGG" id="abas:ACPOL_7101"/>
<proteinExistence type="predicted"/>
<dbReference type="AlphaFoldDB" id="A0A2Z5GAR2"/>
<organism evidence="1 2">
    <name type="scientific">Acidisarcina polymorpha</name>
    <dbReference type="NCBI Taxonomy" id="2211140"/>
    <lineage>
        <taxon>Bacteria</taxon>
        <taxon>Pseudomonadati</taxon>
        <taxon>Acidobacteriota</taxon>
        <taxon>Terriglobia</taxon>
        <taxon>Terriglobales</taxon>
        <taxon>Acidobacteriaceae</taxon>
        <taxon>Acidisarcina</taxon>
    </lineage>
</organism>
<geneLocation type="plasmid" evidence="2">
    <name>pacpol4</name>
</geneLocation>
<keyword evidence="1" id="KW-0614">Plasmid</keyword>
<evidence type="ECO:0000313" key="1">
    <source>
        <dbReference type="EMBL" id="AXC16293.1"/>
    </source>
</evidence>
<keyword evidence="2" id="KW-1185">Reference proteome</keyword>
<accession>A0A2Z5GAR2</accession>
<protein>
    <submittedName>
        <fullName evidence="1">Uncharacterized protein</fullName>
    </submittedName>
</protein>
<evidence type="ECO:0000313" key="2">
    <source>
        <dbReference type="Proteomes" id="UP000253606"/>
    </source>
</evidence>
<reference evidence="1 2" key="1">
    <citation type="journal article" date="2018" name="Front. Microbiol.">
        <title>Hydrolytic Capabilities as a Key to Environmental Success: Chitinolytic and Cellulolytic Acidobacteria From Acidic Sub-arctic Soils and Boreal Peatlands.</title>
        <authorList>
            <person name="Belova S.E."/>
            <person name="Ravin N.V."/>
            <person name="Pankratov T.A."/>
            <person name="Rakitin A.L."/>
            <person name="Ivanova A.A."/>
            <person name="Beletsky A.V."/>
            <person name="Mardanov A.V."/>
            <person name="Sinninghe Damste J.S."/>
            <person name="Dedysh S.N."/>
        </authorList>
    </citation>
    <scope>NUCLEOTIDE SEQUENCE [LARGE SCALE GENOMIC DNA]</scope>
    <source>
        <strain evidence="1 2">SBC82</strain>
        <plasmid evidence="2">pacpol4</plasmid>
    </source>
</reference>
<dbReference type="Proteomes" id="UP000253606">
    <property type="component" value="Plasmid pACPOL4"/>
</dbReference>